<dbReference type="Proteomes" id="UP000546464">
    <property type="component" value="Unassembled WGS sequence"/>
</dbReference>
<sequence>MMRKYKVSTEIVTYIWAESPEDAAKYQSELITQEQLTLTRDAQQSVRFSRALGVKFLEAPEDISGTRSPVENPRPLDWLEISQDGLSTVALVRRMSKRRVYYYEAVTGTERSISREAWSRWASNYTLHPRYERVLPPFIAAEAIRLHEDKGLLNGTSATPESSIILAVLEKYGYEPSDWELRNGYWAENAVEKAIAQYILDKTPATAGPSSSTDSEESWGDIQFSSNLPTIDDLEPR</sequence>
<evidence type="ECO:0000313" key="2">
    <source>
        <dbReference type="EMBL" id="MBC2596269.1"/>
    </source>
</evidence>
<feature type="region of interest" description="Disordered" evidence="1">
    <location>
        <begin position="205"/>
        <end position="237"/>
    </location>
</feature>
<dbReference type="RefSeq" id="WP_185677179.1">
    <property type="nucleotide sequence ID" value="NZ_JACHVB010000063.1"/>
</dbReference>
<accession>A0A842HIT1</accession>
<dbReference type="AlphaFoldDB" id="A0A842HIT1"/>
<comment type="caution">
    <text evidence="2">The sequence shown here is derived from an EMBL/GenBank/DDBJ whole genome shotgun (WGS) entry which is preliminary data.</text>
</comment>
<proteinExistence type="predicted"/>
<protein>
    <submittedName>
        <fullName evidence="2">Uncharacterized protein</fullName>
    </submittedName>
</protein>
<name>A0A842HIT1_9BACT</name>
<gene>
    <name evidence="2" type="ORF">H5P28_18525</name>
</gene>
<evidence type="ECO:0000256" key="1">
    <source>
        <dbReference type="SAM" id="MobiDB-lite"/>
    </source>
</evidence>
<evidence type="ECO:0000313" key="3">
    <source>
        <dbReference type="Proteomes" id="UP000546464"/>
    </source>
</evidence>
<dbReference type="EMBL" id="JACHVB010000063">
    <property type="protein sequence ID" value="MBC2596269.1"/>
    <property type="molecule type" value="Genomic_DNA"/>
</dbReference>
<organism evidence="2 3">
    <name type="scientific">Ruficoccus amylovorans</name>
    <dbReference type="NCBI Taxonomy" id="1804625"/>
    <lineage>
        <taxon>Bacteria</taxon>
        <taxon>Pseudomonadati</taxon>
        <taxon>Verrucomicrobiota</taxon>
        <taxon>Opitutia</taxon>
        <taxon>Puniceicoccales</taxon>
        <taxon>Cerasicoccaceae</taxon>
        <taxon>Ruficoccus</taxon>
    </lineage>
</organism>
<reference evidence="2 3" key="1">
    <citation type="submission" date="2020-07" db="EMBL/GenBank/DDBJ databases">
        <authorList>
            <person name="Feng X."/>
        </authorList>
    </citation>
    <scope>NUCLEOTIDE SEQUENCE [LARGE SCALE GENOMIC DNA]</scope>
    <source>
        <strain evidence="2 3">JCM31066</strain>
    </source>
</reference>
<keyword evidence="3" id="KW-1185">Reference proteome</keyword>